<evidence type="ECO:0000313" key="1">
    <source>
        <dbReference type="EMBL" id="KAK3318611.1"/>
    </source>
</evidence>
<keyword evidence="2" id="KW-1185">Reference proteome</keyword>
<reference evidence="1" key="1">
    <citation type="journal article" date="2023" name="Mol. Phylogenet. Evol.">
        <title>Genome-scale phylogeny and comparative genomics of the fungal order Sordariales.</title>
        <authorList>
            <person name="Hensen N."/>
            <person name="Bonometti L."/>
            <person name="Westerberg I."/>
            <person name="Brannstrom I.O."/>
            <person name="Guillou S."/>
            <person name="Cros-Aarteil S."/>
            <person name="Calhoun S."/>
            <person name="Haridas S."/>
            <person name="Kuo A."/>
            <person name="Mondo S."/>
            <person name="Pangilinan J."/>
            <person name="Riley R."/>
            <person name="LaButti K."/>
            <person name="Andreopoulos B."/>
            <person name="Lipzen A."/>
            <person name="Chen C."/>
            <person name="Yan M."/>
            <person name="Daum C."/>
            <person name="Ng V."/>
            <person name="Clum A."/>
            <person name="Steindorff A."/>
            <person name="Ohm R.A."/>
            <person name="Martin F."/>
            <person name="Silar P."/>
            <person name="Natvig D.O."/>
            <person name="Lalanne C."/>
            <person name="Gautier V."/>
            <person name="Ament-Velasquez S.L."/>
            <person name="Kruys A."/>
            <person name="Hutchinson M.I."/>
            <person name="Powell A.J."/>
            <person name="Barry K."/>
            <person name="Miller A.N."/>
            <person name="Grigoriev I.V."/>
            <person name="Debuchy R."/>
            <person name="Gladieux P."/>
            <person name="Hiltunen Thoren M."/>
            <person name="Johannesson H."/>
        </authorList>
    </citation>
    <scope>NUCLEOTIDE SEQUENCE</scope>
    <source>
        <strain evidence="1">CBS 118394</strain>
    </source>
</reference>
<name>A0AAE0I528_9PEZI</name>
<sequence>MAQSRPSGPYRLVTVNTAPDRAKRLIGRVVEDLKDKYTIIHAANVTAIEEVQKAVEDNKPDLLFTASMWTPVESQRAIAIAKGVNPDIKTFSLPQGLQVERGPDAVVEYIKENLPALLG</sequence>
<evidence type="ECO:0000313" key="2">
    <source>
        <dbReference type="Proteomes" id="UP001283341"/>
    </source>
</evidence>
<dbReference type="EMBL" id="JAUEDM010000004">
    <property type="protein sequence ID" value="KAK3318611.1"/>
    <property type="molecule type" value="Genomic_DNA"/>
</dbReference>
<reference evidence="1" key="2">
    <citation type="submission" date="2023-06" db="EMBL/GenBank/DDBJ databases">
        <authorList>
            <consortium name="Lawrence Berkeley National Laboratory"/>
            <person name="Haridas S."/>
            <person name="Hensen N."/>
            <person name="Bonometti L."/>
            <person name="Westerberg I."/>
            <person name="Brannstrom I.O."/>
            <person name="Guillou S."/>
            <person name="Cros-Aarteil S."/>
            <person name="Calhoun S."/>
            <person name="Kuo A."/>
            <person name="Mondo S."/>
            <person name="Pangilinan J."/>
            <person name="Riley R."/>
            <person name="Labutti K."/>
            <person name="Andreopoulos B."/>
            <person name="Lipzen A."/>
            <person name="Chen C."/>
            <person name="Yanf M."/>
            <person name="Daum C."/>
            <person name="Ng V."/>
            <person name="Clum A."/>
            <person name="Steindorff A."/>
            <person name="Ohm R."/>
            <person name="Martin F."/>
            <person name="Silar P."/>
            <person name="Natvig D."/>
            <person name="Lalanne C."/>
            <person name="Gautier V."/>
            <person name="Ament-Velasquez S.L."/>
            <person name="Kruys A."/>
            <person name="Hutchinson M.I."/>
            <person name="Powell A.J."/>
            <person name="Barry K."/>
            <person name="Miller A.N."/>
            <person name="Grigoriev I.V."/>
            <person name="Debuchy R."/>
            <person name="Gladieux P."/>
            <person name="Thoren M.H."/>
            <person name="Johannesson H."/>
        </authorList>
    </citation>
    <scope>NUCLEOTIDE SEQUENCE</scope>
    <source>
        <strain evidence="1">CBS 118394</strain>
    </source>
</reference>
<organism evidence="1 2">
    <name type="scientific">Apodospora peruviana</name>
    <dbReference type="NCBI Taxonomy" id="516989"/>
    <lineage>
        <taxon>Eukaryota</taxon>
        <taxon>Fungi</taxon>
        <taxon>Dikarya</taxon>
        <taxon>Ascomycota</taxon>
        <taxon>Pezizomycotina</taxon>
        <taxon>Sordariomycetes</taxon>
        <taxon>Sordariomycetidae</taxon>
        <taxon>Sordariales</taxon>
        <taxon>Lasiosphaeriaceae</taxon>
        <taxon>Apodospora</taxon>
    </lineage>
</organism>
<comment type="caution">
    <text evidence="1">The sequence shown here is derived from an EMBL/GenBank/DDBJ whole genome shotgun (WGS) entry which is preliminary data.</text>
</comment>
<dbReference type="AlphaFoldDB" id="A0AAE0I528"/>
<proteinExistence type="predicted"/>
<dbReference type="Proteomes" id="UP001283341">
    <property type="component" value="Unassembled WGS sequence"/>
</dbReference>
<accession>A0AAE0I528</accession>
<gene>
    <name evidence="1" type="ORF">B0H66DRAFT_244984</name>
</gene>
<protein>
    <submittedName>
        <fullName evidence="1">Uncharacterized protein</fullName>
    </submittedName>
</protein>